<dbReference type="AlphaFoldDB" id="A0A2M9HTL2"/>
<dbReference type="PROSITE" id="PS51782">
    <property type="entry name" value="LYSM"/>
    <property type="match status" value="1"/>
</dbReference>
<comment type="caution">
    <text evidence="2">The sequence shown here is derived from an EMBL/GenBank/DDBJ whole genome shotgun (WGS) entry which is preliminary data.</text>
</comment>
<sequence>MLLVALYGMGLGMMLGQQQDDHAGAAQVTSHIVQPGETLWGYATRITPAGQDVSETVDELIALNDLDSGNLRVGQHIVVPVER</sequence>
<dbReference type="SUPFAM" id="SSF54106">
    <property type="entry name" value="LysM domain"/>
    <property type="match status" value="1"/>
</dbReference>
<dbReference type="EMBL" id="PGLQ01000001">
    <property type="protein sequence ID" value="PJM80143.1"/>
    <property type="molecule type" value="Genomic_DNA"/>
</dbReference>
<evidence type="ECO:0000259" key="1">
    <source>
        <dbReference type="PROSITE" id="PS51782"/>
    </source>
</evidence>
<keyword evidence="3" id="KW-1185">Reference proteome</keyword>
<accession>A0A2M9HTL2</accession>
<dbReference type="Proteomes" id="UP000228755">
    <property type="component" value="Unassembled WGS sequence"/>
</dbReference>
<evidence type="ECO:0000313" key="2">
    <source>
        <dbReference type="EMBL" id="PJM80143.1"/>
    </source>
</evidence>
<name>A0A2M9HTL2_9BIFI</name>
<dbReference type="SMART" id="SM00257">
    <property type="entry name" value="LysM"/>
    <property type="match status" value="1"/>
</dbReference>
<organism evidence="2 3">
    <name type="scientific">Bifidobacterium scaligerum</name>
    <dbReference type="NCBI Taxonomy" id="2052656"/>
    <lineage>
        <taxon>Bacteria</taxon>
        <taxon>Bacillati</taxon>
        <taxon>Actinomycetota</taxon>
        <taxon>Actinomycetes</taxon>
        <taxon>Bifidobacteriales</taxon>
        <taxon>Bifidobacteriaceae</taxon>
        <taxon>Bifidobacterium</taxon>
    </lineage>
</organism>
<feature type="domain" description="LysM" evidence="1">
    <location>
        <begin position="29"/>
        <end position="79"/>
    </location>
</feature>
<dbReference type="Gene3D" id="3.10.350.10">
    <property type="entry name" value="LysM domain"/>
    <property type="match status" value="1"/>
</dbReference>
<dbReference type="CDD" id="cd00118">
    <property type="entry name" value="LysM"/>
    <property type="match status" value="1"/>
</dbReference>
<gene>
    <name evidence="2" type="ORF">CUU80_00125</name>
</gene>
<protein>
    <submittedName>
        <fullName evidence="2">Peptidoglycan-binding protein</fullName>
    </submittedName>
</protein>
<proteinExistence type="predicted"/>
<dbReference type="InterPro" id="IPR018392">
    <property type="entry name" value="LysM"/>
</dbReference>
<evidence type="ECO:0000313" key="3">
    <source>
        <dbReference type="Proteomes" id="UP000228755"/>
    </source>
</evidence>
<dbReference type="OrthoDB" id="5084290at2"/>
<dbReference type="InterPro" id="IPR036779">
    <property type="entry name" value="LysM_dom_sf"/>
</dbReference>
<reference evidence="2 3" key="1">
    <citation type="submission" date="2017-11" db="EMBL/GenBank/DDBJ databases">
        <title>Draft genome sequences of strains TRE 1, TRE D, TRE H and TRI 7, isolated from tamarins, belonging to four potential novel Bifidobacterium species.</title>
        <authorList>
            <person name="Mattarelli P."/>
            <person name="Modesto M."/>
            <person name="Bonetti A."/>
            <person name="Puglisi E."/>
            <person name="Morelli L."/>
        </authorList>
    </citation>
    <scope>NUCLEOTIDE SEQUENCE [LARGE SCALE GENOMIC DNA]</scope>
    <source>
        <strain evidence="3">TRED</strain>
    </source>
</reference>
<dbReference type="Pfam" id="PF01476">
    <property type="entry name" value="LysM"/>
    <property type="match status" value="1"/>
</dbReference>